<feature type="compositionally biased region" description="Acidic residues" evidence="1">
    <location>
        <begin position="208"/>
        <end position="238"/>
    </location>
</feature>
<feature type="compositionally biased region" description="Basic and acidic residues" evidence="1">
    <location>
        <begin position="185"/>
        <end position="195"/>
    </location>
</feature>
<keyword evidence="3" id="KW-1185">Reference proteome</keyword>
<accession>A0AAD5YBW0</accession>
<evidence type="ECO:0000256" key="1">
    <source>
        <dbReference type="SAM" id="MobiDB-lite"/>
    </source>
</evidence>
<evidence type="ECO:0000313" key="3">
    <source>
        <dbReference type="Proteomes" id="UP001212997"/>
    </source>
</evidence>
<gene>
    <name evidence="2" type="ORF">NLI96_g12997</name>
</gene>
<feature type="region of interest" description="Disordered" evidence="1">
    <location>
        <begin position="108"/>
        <end position="278"/>
    </location>
</feature>
<name>A0AAD5YBW0_9APHY</name>
<dbReference type="AlphaFoldDB" id="A0AAD5YBW0"/>
<proteinExistence type="predicted"/>
<sequence length="351" mass="38379">MADPFAERFRDVSHVEELIARLSNEFQSASTDVERAGIGGRMDHLVPKIQSYCPVPARVRLLRSLIDGLGGFWSFDFDLAFANLQQVRSKLQQPAVAAAPATFDVDMEDDVEDDDTPTQSQNLPKVAASSSKKIKVEKGAKKRVTRKQAASSPAVDRKPAASSKAKAPTKSAAAAPAISRSSSKRSREASDDAKGRGKSSKRRHTSEIEEIEDDGEEELAGEGDEDEDIEDAGEESDVDLLNNADSPYTFDPAVDFPHIPPPTRQGSKKLPPTPPGRRPCPPFLVERGHGRGDALGGCDYPRFYNAPFDEVCRFAMANPNDPVEVLEVFPNKSANRRVWYKFVVAIVEDVA</sequence>
<organism evidence="2 3">
    <name type="scientific">Meripilus lineatus</name>
    <dbReference type="NCBI Taxonomy" id="2056292"/>
    <lineage>
        <taxon>Eukaryota</taxon>
        <taxon>Fungi</taxon>
        <taxon>Dikarya</taxon>
        <taxon>Basidiomycota</taxon>
        <taxon>Agaricomycotina</taxon>
        <taxon>Agaricomycetes</taxon>
        <taxon>Polyporales</taxon>
        <taxon>Meripilaceae</taxon>
        <taxon>Meripilus</taxon>
    </lineage>
</organism>
<dbReference type="Proteomes" id="UP001212997">
    <property type="component" value="Unassembled WGS sequence"/>
</dbReference>
<feature type="compositionally biased region" description="Low complexity" evidence="1">
    <location>
        <begin position="160"/>
        <end position="181"/>
    </location>
</feature>
<protein>
    <submittedName>
        <fullName evidence="2">Uncharacterized protein</fullName>
    </submittedName>
</protein>
<reference evidence="2" key="1">
    <citation type="submission" date="2022-07" db="EMBL/GenBank/DDBJ databases">
        <title>Genome Sequence of Physisporinus lineatus.</title>
        <authorList>
            <person name="Buettner E."/>
        </authorList>
    </citation>
    <scope>NUCLEOTIDE SEQUENCE</scope>
    <source>
        <strain evidence="2">VT162</strain>
    </source>
</reference>
<comment type="caution">
    <text evidence="2">The sequence shown here is derived from an EMBL/GenBank/DDBJ whole genome shotgun (WGS) entry which is preliminary data.</text>
</comment>
<evidence type="ECO:0000313" key="2">
    <source>
        <dbReference type="EMBL" id="KAJ3473445.1"/>
    </source>
</evidence>
<dbReference type="EMBL" id="JANAWD010001390">
    <property type="protein sequence ID" value="KAJ3473445.1"/>
    <property type="molecule type" value="Genomic_DNA"/>
</dbReference>